<proteinExistence type="predicted"/>
<accession>A0ABR3G990</accession>
<protein>
    <recommendedName>
        <fullName evidence="3">S-adenosyl-L-methionine-dependent methyltransferase</fullName>
    </recommendedName>
</protein>
<dbReference type="SUPFAM" id="SSF53335">
    <property type="entry name" value="S-adenosyl-L-methionine-dependent methyltransferases"/>
    <property type="match status" value="1"/>
</dbReference>
<organism evidence="1 2">
    <name type="scientific">Discina gigas</name>
    <dbReference type="NCBI Taxonomy" id="1032678"/>
    <lineage>
        <taxon>Eukaryota</taxon>
        <taxon>Fungi</taxon>
        <taxon>Dikarya</taxon>
        <taxon>Ascomycota</taxon>
        <taxon>Pezizomycotina</taxon>
        <taxon>Pezizomycetes</taxon>
        <taxon>Pezizales</taxon>
        <taxon>Discinaceae</taxon>
        <taxon>Discina</taxon>
    </lineage>
</organism>
<evidence type="ECO:0000313" key="1">
    <source>
        <dbReference type="EMBL" id="KAL0632401.1"/>
    </source>
</evidence>
<evidence type="ECO:0000313" key="2">
    <source>
        <dbReference type="Proteomes" id="UP001447188"/>
    </source>
</evidence>
<comment type="caution">
    <text evidence="1">The sequence shown here is derived from an EMBL/GenBank/DDBJ whole genome shotgun (WGS) entry which is preliminary data.</text>
</comment>
<dbReference type="PANTHER" id="PTHR43591">
    <property type="entry name" value="METHYLTRANSFERASE"/>
    <property type="match status" value="1"/>
</dbReference>
<dbReference type="Gene3D" id="3.40.50.150">
    <property type="entry name" value="Vaccinia Virus protein VP39"/>
    <property type="match status" value="1"/>
</dbReference>
<evidence type="ECO:0008006" key="3">
    <source>
        <dbReference type="Google" id="ProtNLM"/>
    </source>
</evidence>
<dbReference type="Pfam" id="PF13489">
    <property type="entry name" value="Methyltransf_23"/>
    <property type="match status" value="1"/>
</dbReference>
<gene>
    <name evidence="1" type="ORF">Q9L58_008724</name>
</gene>
<name>A0ABR3G990_9PEZI</name>
<dbReference type="InterPro" id="IPR029063">
    <property type="entry name" value="SAM-dependent_MTases_sf"/>
</dbReference>
<reference evidence="1 2" key="1">
    <citation type="submission" date="2024-02" db="EMBL/GenBank/DDBJ databases">
        <title>Discinaceae phylogenomics.</title>
        <authorList>
            <person name="Dirks A.C."/>
            <person name="James T.Y."/>
        </authorList>
    </citation>
    <scope>NUCLEOTIDE SEQUENCE [LARGE SCALE GENOMIC DNA]</scope>
    <source>
        <strain evidence="1 2">ACD0624</strain>
    </source>
</reference>
<sequence length="255" mass="28467">MDARRLDIMHHALLLLLDNRLHLAPIGPNPTRILDIGTGTGIWAIDAGDRYPGAEVIGTDLSPIQPGWVPPNVYFQIDDAESEWTFAKDSFDLIHIRHLSGSIKDWGALIEQVYKHLKPGGYIDICELEMHLSSDDGTAHPGLDLSKYCELLNKAAAVLGQDFETITNLKPLIERAGFVNVRHEKMRLPLGTWPVDPKQKIIGAYVLITIESGFEACGLRLLTCVLDMDQASFAVLTERAKKNAYDRNIHGYSWQ</sequence>
<keyword evidence="2" id="KW-1185">Reference proteome</keyword>
<dbReference type="PANTHER" id="PTHR43591:SF10">
    <property type="entry name" value="ABC TRANSMEMBRANE TYPE-1 DOMAIN-CONTAINING PROTEIN-RELATED"/>
    <property type="match status" value="1"/>
</dbReference>
<dbReference type="EMBL" id="JBBBZM010000171">
    <property type="protein sequence ID" value="KAL0632401.1"/>
    <property type="molecule type" value="Genomic_DNA"/>
</dbReference>
<dbReference type="Proteomes" id="UP001447188">
    <property type="component" value="Unassembled WGS sequence"/>
</dbReference>
<dbReference type="CDD" id="cd02440">
    <property type="entry name" value="AdoMet_MTases"/>
    <property type="match status" value="1"/>
</dbReference>